<comment type="similarity">
    <text evidence="1 4">Belongs to the frataxin family.</text>
</comment>
<organism evidence="5 6">
    <name type="scientific">Pendulispora rubella</name>
    <dbReference type="NCBI Taxonomy" id="2741070"/>
    <lineage>
        <taxon>Bacteria</taxon>
        <taxon>Pseudomonadati</taxon>
        <taxon>Myxococcota</taxon>
        <taxon>Myxococcia</taxon>
        <taxon>Myxococcales</taxon>
        <taxon>Sorangiineae</taxon>
        <taxon>Pendulisporaceae</taxon>
        <taxon>Pendulispora</taxon>
    </lineage>
</organism>
<dbReference type="PANTHER" id="PTHR16821">
    <property type="entry name" value="FRATAXIN"/>
    <property type="match status" value="1"/>
</dbReference>
<evidence type="ECO:0000313" key="5">
    <source>
        <dbReference type="EMBL" id="WXB07368.1"/>
    </source>
</evidence>
<comment type="function">
    <text evidence="4">Involved in iron-sulfur (Fe-S) cluster assembly. May act as a regulator of Fe-S biogenesis.</text>
</comment>
<name>A0ABZ2L911_9BACT</name>
<dbReference type="RefSeq" id="WP_394837028.1">
    <property type="nucleotide sequence ID" value="NZ_CP089929.1"/>
</dbReference>
<accession>A0ABZ2L911</accession>
<proteinExistence type="inferred from homology"/>
<reference evidence="5" key="1">
    <citation type="submission" date="2021-12" db="EMBL/GenBank/DDBJ databases">
        <title>Discovery of the Pendulisporaceae a myxobacterial family with distinct sporulation behavior and unique specialized metabolism.</title>
        <authorList>
            <person name="Garcia R."/>
            <person name="Popoff A."/>
            <person name="Bader C.D."/>
            <person name="Loehr J."/>
            <person name="Walesch S."/>
            <person name="Walt C."/>
            <person name="Boldt J."/>
            <person name="Bunk B."/>
            <person name="Haeckl F.J.F.P.J."/>
            <person name="Gunesch A.P."/>
            <person name="Birkelbach J."/>
            <person name="Nuebel U."/>
            <person name="Pietschmann T."/>
            <person name="Bach T."/>
            <person name="Mueller R."/>
        </authorList>
    </citation>
    <scope>NUCLEOTIDE SEQUENCE</scope>
    <source>
        <strain evidence="5">MSr11367</strain>
    </source>
</reference>
<evidence type="ECO:0000256" key="3">
    <source>
        <dbReference type="ARBA" id="ARBA00023004"/>
    </source>
</evidence>
<dbReference type="InterPro" id="IPR020895">
    <property type="entry name" value="Frataxin_CS"/>
</dbReference>
<dbReference type="SUPFAM" id="SSF55387">
    <property type="entry name" value="Frataxin/Nqo15-like"/>
    <property type="match status" value="1"/>
</dbReference>
<gene>
    <name evidence="4 5" type="primary">cyaY</name>
    <name evidence="5" type="ORF">LVJ94_08980</name>
</gene>
<dbReference type="InterPro" id="IPR002908">
    <property type="entry name" value="Frataxin/CyaY"/>
</dbReference>
<dbReference type="InterPro" id="IPR036524">
    <property type="entry name" value="Frataxin/CyaY_sf"/>
</dbReference>
<dbReference type="EMBL" id="CP089983">
    <property type="protein sequence ID" value="WXB07368.1"/>
    <property type="molecule type" value="Genomic_DNA"/>
</dbReference>
<keyword evidence="3 4" id="KW-0408">Iron</keyword>
<dbReference type="Gene3D" id="3.30.920.10">
    <property type="entry name" value="Frataxin/CyaY"/>
    <property type="match status" value="1"/>
</dbReference>
<protein>
    <recommendedName>
        <fullName evidence="4">Iron-sulfur cluster assembly protein CyaY</fullName>
    </recommendedName>
</protein>
<evidence type="ECO:0000256" key="2">
    <source>
        <dbReference type="ARBA" id="ARBA00022723"/>
    </source>
</evidence>
<dbReference type="PROSITE" id="PS50810">
    <property type="entry name" value="FRATAXIN_2"/>
    <property type="match status" value="1"/>
</dbReference>
<dbReference type="Proteomes" id="UP001374803">
    <property type="component" value="Chromosome"/>
</dbReference>
<dbReference type="HAMAP" id="MF_00142">
    <property type="entry name" value="CyaY"/>
    <property type="match status" value="1"/>
</dbReference>
<dbReference type="SMART" id="SM01219">
    <property type="entry name" value="Frataxin_Cyay"/>
    <property type="match status" value="1"/>
</dbReference>
<dbReference type="Pfam" id="PF01491">
    <property type="entry name" value="Frataxin_Cyay"/>
    <property type="match status" value="1"/>
</dbReference>
<sequence length="110" mass="12493">MSLLEEPRYQQLADSAFRRLEDAFQDVDPEEADCERAGDVVTILFRSGTRCIINTQRPTRQIWLAANARAWHFSYDEATDRWLDDKGSGAELFATVARIVKETSGVDVVL</sequence>
<keyword evidence="6" id="KW-1185">Reference proteome</keyword>
<evidence type="ECO:0000256" key="1">
    <source>
        <dbReference type="ARBA" id="ARBA00008183"/>
    </source>
</evidence>
<dbReference type="PROSITE" id="PS01344">
    <property type="entry name" value="FRATAXIN_1"/>
    <property type="match status" value="1"/>
</dbReference>
<dbReference type="InterPro" id="IPR047584">
    <property type="entry name" value="CyaY"/>
</dbReference>
<dbReference type="NCBIfam" id="TIGR03421">
    <property type="entry name" value="FeS_CyaY"/>
    <property type="match status" value="1"/>
</dbReference>
<dbReference type="PANTHER" id="PTHR16821:SF2">
    <property type="entry name" value="FRATAXIN, MITOCHONDRIAL"/>
    <property type="match status" value="1"/>
</dbReference>
<evidence type="ECO:0000256" key="4">
    <source>
        <dbReference type="HAMAP-Rule" id="MF_00142"/>
    </source>
</evidence>
<keyword evidence="2 4" id="KW-0479">Metal-binding</keyword>
<evidence type="ECO:0000313" key="6">
    <source>
        <dbReference type="Proteomes" id="UP001374803"/>
    </source>
</evidence>